<reference evidence="3 4" key="1">
    <citation type="submission" date="2014-01" db="EMBL/GenBank/DDBJ databases">
        <title>Genome sequence and analysis of Xanthomonas arboricola pv. pruni.</title>
        <authorList>
            <person name="Fujikawa T."/>
            <person name="Nakazono-Nagaoka E."/>
        </authorList>
    </citation>
    <scope>NUCLEOTIDE SEQUENCE [LARGE SCALE GENOMIC DNA]</scope>
    <source>
        <strain evidence="4">MAFF 311562</strain>
    </source>
</reference>
<dbReference type="Proteomes" id="UP000019143">
    <property type="component" value="Unassembled WGS sequence"/>
</dbReference>
<evidence type="ECO:0000256" key="1">
    <source>
        <dbReference type="SAM" id="MobiDB-lite"/>
    </source>
</evidence>
<gene>
    <name evidence="3" type="ORF">XPU_3055</name>
</gene>
<dbReference type="AlphaFoldDB" id="W4S5V5"/>
<feature type="chain" id="PRO_5004848448" description="Lipoprotein" evidence="2">
    <location>
        <begin position="21"/>
        <end position="96"/>
    </location>
</feature>
<evidence type="ECO:0008006" key="5">
    <source>
        <dbReference type="Google" id="ProtNLM"/>
    </source>
</evidence>
<sequence length="96" mass="10584">MVKARLARRLAALLQPGLLAGCFIENTDPHGAPSADHGARTHRDKGDDAGRPTPQIHRRSVTTHQSNSRPDRPLPTQGLVDPFYRDCTHAQLRNDS</sequence>
<proteinExistence type="predicted"/>
<feature type="compositionally biased region" description="Basic and acidic residues" evidence="1">
    <location>
        <begin position="37"/>
        <end position="50"/>
    </location>
</feature>
<feature type="signal peptide" evidence="2">
    <location>
        <begin position="1"/>
        <end position="20"/>
    </location>
</feature>
<evidence type="ECO:0000256" key="2">
    <source>
        <dbReference type="SAM" id="SignalP"/>
    </source>
</evidence>
<comment type="caution">
    <text evidence="3">The sequence shown here is derived from an EMBL/GenBank/DDBJ whole genome shotgun (WGS) entry which is preliminary data.</text>
</comment>
<accession>W4S5V5</accession>
<protein>
    <recommendedName>
        <fullName evidence="5">Lipoprotein</fullName>
    </recommendedName>
</protein>
<name>W4S5V5_9XANT</name>
<keyword evidence="2" id="KW-0732">Signal</keyword>
<organism evidence="3 4">
    <name type="scientific">Xanthomonas arboricola pv. pruni str. MAFF 311562</name>
    <dbReference type="NCBI Taxonomy" id="1414836"/>
    <lineage>
        <taxon>Bacteria</taxon>
        <taxon>Pseudomonadati</taxon>
        <taxon>Pseudomonadota</taxon>
        <taxon>Gammaproteobacteria</taxon>
        <taxon>Lysobacterales</taxon>
        <taxon>Lysobacteraceae</taxon>
        <taxon>Xanthomonas</taxon>
    </lineage>
</organism>
<evidence type="ECO:0000313" key="3">
    <source>
        <dbReference type="EMBL" id="GAE51523.1"/>
    </source>
</evidence>
<dbReference type="EMBL" id="BAVB01000303">
    <property type="protein sequence ID" value="GAE51523.1"/>
    <property type="molecule type" value="Genomic_DNA"/>
</dbReference>
<evidence type="ECO:0000313" key="4">
    <source>
        <dbReference type="Proteomes" id="UP000019143"/>
    </source>
</evidence>
<dbReference type="PROSITE" id="PS51257">
    <property type="entry name" value="PROKAR_LIPOPROTEIN"/>
    <property type="match status" value="1"/>
</dbReference>
<feature type="region of interest" description="Disordered" evidence="1">
    <location>
        <begin position="25"/>
        <end position="82"/>
    </location>
</feature>